<organism evidence="8 9">
    <name type="scientific">Granulicella aggregans</name>
    <dbReference type="NCBI Taxonomy" id="474949"/>
    <lineage>
        <taxon>Bacteria</taxon>
        <taxon>Pseudomonadati</taxon>
        <taxon>Acidobacteriota</taxon>
        <taxon>Terriglobia</taxon>
        <taxon>Terriglobales</taxon>
        <taxon>Acidobacteriaceae</taxon>
        <taxon>Granulicella</taxon>
    </lineage>
</organism>
<dbReference type="AlphaFoldDB" id="A0A7W7ZAB1"/>
<dbReference type="InterPro" id="IPR007221">
    <property type="entry name" value="MreC"/>
</dbReference>
<protein>
    <recommendedName>
        <fullName evidence="2">Cell shape-determining protein MreC</fullName>
    </recommendedName>
    <alternativeName>
        <fullName evidence="4">Cell shape protein MreC</fullName>
    </alternativeName>
</protein>
<reference evidence="8 9" key="1">
    <citation type="submission" date="2020-08" db="EMBL/GenBank/DDBJ databases">
        <title>Genomic Encyclopedia of Type Strains, Phase IV (KMG-V): Genome sequencing to study the core and pangenomes of soil and plant-associated prokaryotes.</title>
        <authorList>
            <person name="Whitman W."/>
        </authorList>
    </citation>
    <scope>NUCLEOTIDE SEQUENCE [LARGE SCALE GENOMIC DNA]</scope>
    <source>
        <strain evidence="8 9">M8UP14</strain>
    </source>
</reference>
<evidence type="ECO:0000259" key="7">
    <source>
        <dbReference type="Pfam" id="PF04085"/>
    </source>
</evidence>
<proteinExistence type="inferred from homology"/>
<evidence type="ECO:0000256" key="5">
    <source>
        <dbReference type="SAM" id="Coils"/>
    </source>
</evidence>
<evidence type="ECO:0000256" key="4">
    <source>
        <dbReference type="ARBA" id="ARBA00032089"/>
    </source>
</evidence>
<feature type="region of interest" description="Disordered" evidence="6">
    <location>
        <begin position="316"/>
        <end position="424"/>
    </location>
</feature>
<evidence type="ECO:0000313" key="8">
    <source>
        <dbReference type="EMBL" id="MBB5056175.1"/>
    </source>
</evidence>
<evidence type="ECO:0000256" key="6">
    <source>
        <dbReference type="SAM" id="MobiDB-lite"/>
    </source>
</evidence>
<dbReference type="PANTHER" id="PTHR34138:SF1">
    <property type="entry name" value="CELL SHAPE-DETERMINING PROTEIN MREC"/>
    <property type="match status" value="1"/>
</dbReference>
<feature type="compositionally biased region" description="Polar residues" evidence="6">
    <location>
        <begin position="363"/>
        <end position="382"/>
    </location>
</feature>
<feature type="coiled-coil region" evidence="5">
    <location>
        <begin position="78"/>
        <end position="105"/>
    </location>
</feature>
<keyword evidence="9" id="KW-1185">Reference proteome</keyword>
<sequence>MESFFVRFRNALVLVTVLLLQTILLAVQVRDLRGPSQPDGRKVTLLRSWAVAAVAPFERSTGFIGRTVRGGWANYIDLRHTRQQNSDLEKEVARLRLEQAQFAEDAIQGRRLQALLDFRRQYVTSTVAAQVIGTSGVDSSRVLLIDKGADYGLKPDMAVITPDGIVGKLRDVFPHTAQVLEIDDPSSGAGVILASTRIRAIIHGGPDGKVQIGNLTADSRIKPGEIVLTSGGDQVFPRGLKVGTIESLAPDKDRQLYSLINIKPAVNLSQLEEVLIITATQADLSAQAQQDLAQGEASGEQIKADAKRAADLAAERLPSLTPPPNADGTPAVDPAAAKPGEPPKPVTIVPRTTPVLHPDRYSPGQTPPASTLTPGGQNSNPARATFVPDSSTDSSATAPAPTPRKKPVTPSPSTPPGTPKEPQR</sequence>
<comment type="similarity">
    <text evidence="1">Belongs to the MreC family.</text>
</comment>
<dbReference type="EMBL" id="JACHIP010000001">
    <property type="protein sequence ID" value="MBB5056175.1"/>
    <property type="molecule type" value="Genomic_DNA"/>
</dbReference>
<dbReference type="InterPro" id="IPR042177">
    <property type="entry name" value="Cell/Rod_1"/>
</dbReference>
<keyword evidence="5" id="KW-0175">Coiled coil</keyword>
<evidence type="ECO:0000256" key="1">
    <source>
        <dbReference type="ARBA" id="ARBA00009369"/>
    </source>
</evidence>
<dbReference type="Gene3D" id="2.40.10.340">
    <property type="entry name" value="Rod shape-determining protein MreC, domain 1"/>
    <property type="match status" value="1"/>
</dbReference>
<dbReference type="Gene3D" id="2.40.10.350">
    <property type="entry name" value="Rod shape-determining protein MreC, domain 2"/>
    <property type="match status" value="1"/>
</dbReference>
<feature type="domain" description="Rod shape-determining protein MreC beta-barrel core" evidence="7">
    <location>
        <begin position="131"/>
        <end position="277"/>
    </location>
</feature>
<dbReference type="Pfam" id="PF04085">
    <property type="entry name" value="MreC"/>
    <property type="match status" value="1"/>
</dbReference>
<evidence type="ECO:0000256" key="2">
    <source>
        <dbReference type="ARBA" id="ARBA00013855"/>
    </source>
</evidence>
<dbReference type="GO" id="GO:0008360">
    <property type="term" value="P:regulation of cell shape"/>
    <property type="evidence" value="ECO:0007669"/>
    <property type="project" value="UniProtKB-KW"/>
</dbReference>
<evidence type="ECO:0000256" key="3">
    <source>
        <dbReference type="ARBA" id="ARBA00022960"/>
    </source>
</evidence>
<gene>
    <name evidence="8" type="ORF">HDF16_000844</name>
</gene>
<feature type="compositionally biased region" description="Low complexity" evidence="6">
    <location>
        <begin position="388"/>
        <end position="399"/>
    </location>
</feature>
<dbReference type="InterPro" id="IPR055342">
    <property type="entry name" value="MreC_beta-barrel_core"/>
</dbReference>
<comment type="caution">
    <text evidence="8">The sequence shown here is derived from an EMBL/GenBank/DDBJ whole genome shotgun (WGS) entry which is preliminary data.</text>
</comment>
<accession>A0A7W7ZAB1</accession>
<dbReference type="GO" id="GO:0005886">
    <property type="term" value="C:plasma membrane"/>
    <property type="evidence" value="ECO:0007669"/>
    <property type="project" value="TreeGrafter"/>
</dbReference>
<feature type="compositionally biased region" description="Pro residues" evidence="6">
    <location>
        <begin position="409"/>
        <end position="424"/>
    </location>
</feature>
<dbReference type="Proteomes" id="UP000540989">
    <property type="component" value="Unassembled WGS sequence"/>
</dbReference>
<name>A0A7W7ZAB1_9BACT</name>
<dbReference type="PANTHER" id="PTHR34138">
    <property type="entry name" value="CELL SHAPE-DETERMINING PROTEIN MREC"/>
    <property type="match status" value="1"/>
</dbReference>
<evidence type="ECO:0000313" key="9">
    <source>
        <dbReference type="Proteomes" id="UP000540989"/>
    </source>
</evidence>
<dbReference type="InterPro" id="IPR042175">
    <property type="entry name" value="Cell/Rod_MreC_2"/>
</dbReference>
<keyword evidence="3" id="KW-0133">Cell shape</keyword>